<protein>
    <submittedName>
        <fullName evidence="1">Uncharacterized protein</fullName>
    </submittedName>
</protein>
<proteinExistence type="predicted"/>
<comment type="caution">
    <text evidence="1">The sequence shown here is derived from an EMBL/GenBank/DDBJ whole genome shotgun (WGS) entry which is preliminary data.</text>
</comment>
<evidence type="ECO:0000313" key="2">
    <source>
        <dbReference type="Proteomes" id="UP000635606"/>
    </source>
</evidence>
<name>A0A8J4EH72_9ACTN</name>
<accession>A0A8J4EH72</accession>
<dbReference type="EMBL" id="BOPH01000166">
    <property type="protein sequence ID" value="GIJ75535.1"/>
    <property type="molecule type" value="Genomic_DNA"/>
</dbReference>
<reference evidence="1" key="1">
    <citation type="submission" date="2021-01" db="EMBL/GenBank/DDBJ databases">
        <title>Whole genome shotgun sequence of Virgisporangium ochraceum NBRC 16418.</title>
        <authorList>
            <person name="Komaki H."/>
            <person name="Tamura T."/>
        </authorList>
    </citation>
    <scope>NUCLEOTIDE SEQUENCE</scope>
    <source>
        <strain evidence="1">NBRC 16418</strain>
    </source>
</reference>
<gene>
    <name evidence="1" type="ORF">Voc01_104520</name>
</gene>
<dbReference type="Proteomes" id="UP000635606">
    <property type="component" value="Unassembled WGS sequence"/>
</dbReference>
<keyword evidence="2" id="KW-1185">Reference proteome</keyword>
<dbReference type="AlphaFoldDB" id="A0A8J4EH72"/>
<sequence length="87" mass="9605">MHHVTLADNLTDWTDSDGAAYELGRALGLFAGRTFLDVKGVFWDNNPLGNGLHDALLLLVRAGVLEVRDGEDQFRWNPTAGQPWAEV</sequence>
<evidence type="ECO:0000313" key="1">
    <source>
        <dbReference type="EMBL" id="GIJ75535.1"/>
    </source>
</evidence>
<organism evidence="1 2">
    <name type="scientific">Virgisporangium ochraceum</name>
    <dbReference type="NCBI Taxonomy" id="65505"/>
    <lineage>
        <taxon>Bacteria</taxon>
        <taxon>Bacillati</taxon>
        <taxon>Actinomycetota</taxon>
        <taxon>Actinomycetes</taxon>
        <taxon>Micromonosporales</taxon>
        <taxon>Micromonosporaceae</taxon>
        <taxon>Virgisporangium</taxon>
    </lineage>
</organism>